<sequence length="145" mass="17637">MLELISNIVNVWSKFIYDRVTKLKRDHKKIEFYNKSYDFMCISYASWSLNSRSPQQEIQTVQQAIDKFNKELIENKPLFSWKDKNRYKNYIRLARKHAFLWSKPNALASQITIIRIRLYQIKILRNIKWLSQKTGRVDEYSKIRN</sequence>
<evidence type="ECO:0000313" key="1">
    <source>
        <dbReference type="EMBL" id="USQ15533.1"/>
    </source>
</evidence>
<name>A0ABY4YDP4_9GAMM</name>
<dbReference type="EMBL" id="CP071529">
    <property type="protein sequence ID" value="USQ15533.1"/>
    <property type="molecule type" value="Genomic_DNA"/>
</dbReference>
<dbReference type="Proteomes" id="UP001057474">
    <property type="component" value="Plasmid pLlyPCM2298_2"/>
</dbReference>
<accession>A0ABY4YDP4</accession>
<keyword evidence="2" id="KW-1185">Reference proteome</keyword>
<gene>
    <name evidence="1" type="ORF">J2N86_16030</name>
</gene>
<geneLocation type="plasmid" evidence="1 2">
    <name>pLlyPCM2298_2</name>
</geneLocation>
<evidence type="ECO:0000313" key="2">
    <source>
        <dbReference type="Proteomes" id="UP001057474"/>
    </source>
</evidence>
<organism evidence="1 2">
    <name type="scientific">Legionella lytica</name>
    <dbReference type="NCBI Taxonomy" id="96232"/>
    <lineage>
        <taxon>Bacteria</taxon>
        <taxon>Pseudomonadati</taxon>
        <taxon>Pseudomonadota</taxon>
        <taxon>Gammaproteobacteria</taxon>
        <taxon>Legionellales</taxon>
        <taxon>Legionellaceae</taxon>
        <taxon>Legionella</taxon>
    </lineage>
</organism>
<reference evidence="1" key="1">
    <citation type="submission" date="2021-03" db="EMBL/GenBank/DDBJ databases">
        <title>Legionella lytica PCM 2298.</title>
        <authorList>
            <person name="Koper P."/>
        </authorList>
    </citation>
    <scope>NUCLEOTIDE SEQUENCE</scope>
    <source>
        <strain evidence="1">PCM 2298</strain>
        <plasmid evidence="1">pLlyPCM2298_2</plasmid>
    </source>
</reference>
<dbReference type="RefSeq" id="WP_252582769.1">
    <property type="nucleotide sequence ID" value="NZ_CP071529.1"/>
</dbReference>
<keyword evidence="1" id="KW-0614">Plasmid</keyword>
<proteinExistence type="predicted"/>
<protein>
    <submittedName>
        <fullName evidence="1">Uncharacterized protein</fullName>
    </submittedName>
</protein>